<dbReference type="Pfam" id="PF12784">
    <property type="entry name" value="PDDEXK_2"/>
    <property type="match status" value="1"/>
</dbReference>
<dbReference type="OrthoDB" id="5764332at2"/>
<dbReference type="Proteomes" id="UP000184447">
    <property type="component" value="Unassembled WGS sequence"/>
</dbReference>
<organism evidence="2 3">
    <name type="scientific">Clostridium grantii DSM 8605</name>
    <dbReference type="NCBI Taxonomy" id="1121316"/>
    <lineage>
        <taxon>Bacteria</taxon>
        <taxon>Bacillati</taxon>
        <taxon>Bacillota</taxon>
        <taxon>Clostridia</taxon>
        <taxon>Eubacteriales</taxon>
        <taxon>Clostridiaceae</taxon>
        <taxon>Clostridium</taxon>
    </lineage>
</organism>
<evidence type="ECO:0000313" key="3">
    <source>
        <dbReference type="Proteomes" id="UP000184447"/>
    </source>
</evidence>
<dbReference type="AlphaFoldDB" id="A0A1M5VFL6"/>
<feature type="coiled-coil region" evidence="1">
    <location>
        <begin position="24"/>
        <end position="51"/>
    </location>
</feature>
<evidence type="ECO:0000313" key="2">
    <source>
        <dbReference type="EMBL" id="SHH74020.1"/>
    </source>
</evidence>
<keyword evidence="1" id="KW-0175">Coiled coil</keyword>
<reference evidence="2 3" key="1">
    <citation type="submission" date="2016-11" db="EMBL/GenBank/DDBJ databases">
        <authorList>
            <person name="Jaros S."/>
            <person name="Januszkiewicz K."/>
            <person name="Wedrychowicz H."/>
        </authorList>
    </citation>
    <scope>NUCLEOTIDE SEQUENCE [LARGE SCALE GENOMIC DNA]</scope>
    <source>
        <strain evidence="2 3">DSM 8605</strain>
    </source>
</reference>
<keyword evidence="3" id="KW-1185">Reference proteome</keyword>
<name>A0A1M5VFL6_9CLOT</name>
<dbReference type="EMBL" id="FQXM01000011">
    <property type="protein sequence ID" value="SHH74020.1"/>
    <property type="molecule type" value="Genomic_DNA"/>
</dbReference>
<gene>
    <name evidence="2" type="ORF">SAMN02745207_02274</name>
</gene>
<sequence length="57" mass="6818">MKAKYINPFTEEIFEEAFKVAEIAKFTSEELVEYEESLKIYRDNINVIETAKEKRKL</sequence>
<accession>A0A1M5VFL6</accession>
<protein>
    <submittedName>
        <fullName evidence="2">Uncharacterized protein</fullName>
    </submittedName>
</protein>
<proteinExistence type="predicted"/>
<dbReference type="RefSeq" id="WP_143160526.1">
    <property type="nucleotide sequence ID" value="NZ_FQXM01000011.1"/>
</dbReference>
<evidence type="ECO:0000256" key="1">
    <source>
        <dbReference type="SAM" id="Coils"/>
    </source>
</evidence>